<evidence type="ECO:0000313" key="3">
    <source>
        <dbReference type="EMBL" id="HCY81913.1"/>
    </source>
</evidence>
<dbReference type="Gene3D" id="1.25.40.10">
    <property type="entry name" value="Tetratricopeptide repeat domain"/>
    <property type="match status" value="3"/>
</dbReference>
<reference evidence="3 4" key="1">
    <citation type="journal article" date="2018" name="Nat. Biotechnol.">
        <title>A standardized bacterial taxonomy based on genome phylogeny substantially revises the tree of life.</title>
        <authorList>
            <person name="Parks D.H."/>
            <person name="Chuvochina M."/>
            <person name="Waite D.W."/>
            <person name="Rinke C."/>
            <person name="Skarshewski A."/>
            <person name="Chaumeil P.A."/>
            <person name="Hugenholtz P."/>
        </authorList>
    </citation>
    <scope>NUCLEOTIDE SEQUENCE [LARGE SCALE GENOMIC DNA]</scope>
    <source>
        <strain evidence="3">UBA10227</strain>
    </source>
</reference>
<dbReference type="SUPFAM" id="SSF48452">
    <property type="entry name" value="TPR-like"/>
    <property type="match status" value="2"/>
</dbReference>
<name>A0A3D6BRU8_9FLAO</name>
<dbReference type="PANTHER" id="PTHR12558:SF13">
    <property type="entry name" value="CELL DIVISION CYCLE PROTEIN 27 HOMOLOG"/>
    <property type="match status" value="1"/>
</dbReference>
<feature type="repeat" description="TPR" evidence="1">
    <location>
        <begin position="285"/>
        <end position="318"/>
    </location>
</feature>
<organism evidence="3 4">
    <name type="scientific">Xanthomarina gelatinilytica</name>
    <dbReference type="NCBI Taxonomy" id="1137281"/>
    <lineage>
        <taxon>Bacteria</taxon>
        <taxon>Pseudomonadati</taxon>
        <taxon>Bacteroidota</taxon>
        <taxon>Flavobacteriia</taxon>
        <taxon>Flavobacteriales</taxon>
        <taxon>Flavobacteriaceae</taxon>
        <taxon>Xanthomarina</taxon>
    </lineage>
</organism>
<proteinExistence type="predicted"/>
<dbReference type="InterPro" id="IPR019734">
    <property type="entry name" value="TPR_rpt"/>
</dbReference>
<dbReference type="PROSITE" id="PS50293">
    <property type="entry name" value="TPR_REGION"/>
    <property type="match status" value="1"/>
</dbReference>
<evidence type="ECO:0000256" key="1">
    <source>
        <dbReference type="PROSITE-ProRule" id="PRU00339"/>
    </source>
</evidence>
<dbReference type="Proteomes" id="UP000263268">
    <property type="component" value="Unassembled WGS sequence"/>
</dbReference>
<feature type="chain" id="PRO_5017676025" evidence="2">
    <location>
        <begin position="20"/>
        <end position="414"/>
    </location>
</feature>
<dbReference type="AlphaFoldDB" id="A0A3D6BRU8"/>
<dbReference type="Pfam" id="PF14559">
    <property type="entry name" value="TPR_19"/>
    <property type="match status" value="1"/>
</dbReference>
<feature type="signal peptide" evidence="2">
    <location>
        <begin position="1"/>
        <end position="19"/>
    </location>
</feature>
<feature type="repeat" description="TPR" evidence="1">
    <location>
        <begin position="217"/>
        <end position="250"/>
    </location>
</feature>
<gene>
    <name evidence="3" type="ORF">DHV22_10090</name>
</gene>
<keyword evidence="1" id="KW-0802">TPR repeat</keyword>
<evidence type="ECO:0000256" key="2">
    <source>
        <dbReference type="SAM" id="SignalP"/>
    </source>
</evidence>
<dbReference type="PANTHER" id="PTHR12558">
    <property type="entry name" value="CELL DIVISION CYCLE 16,23,27"/>
    <property type="match status" value="1"/>
</dbReference>
<comment type="caution">
    <text evidence="3">The sequence shown here is derived from an EMBL/GenBank/DDBJ whole genome shotgun (WGS) entry which is preliminary data.</text>
</comment>
<dbReference type="SMART" id="SM00028">
    <property type="entry name" value="TPR"/>
    <property type="match status" value="3"/>
</dbReference>
<protein>
    <submittedName>
        <fullName evidence="3">Uncharacterized protein</fullName>
    </submittedName>
</protein>
<dbReference type="EMBL" id="DPRK01000162">
    <property type="protein sequence ID" value="HCY81913.1"/>
    <property type="molecule type" value="Genomic_DNA"/>
</dbReference>
<accession>A0A3D6BRU8</accession>
<sequence>MKKQFIVALAVLVTTFSFAQKKELRSAEKAIKDNNFAEAKSILGQLNPATMEDKYKAEYYYLNAEALYANGAASNDDVSKALKSLGLIEGDLTEETAELKKTMIQSFVKKANDAYENKDYSVSSKNFENAYRVSTKDTLYLYYAAITATGVQEFDRALVLFEELDDLGYTGIEKEYYAIDKETGEEEIFQNKSIRDLSVKGGTHLKPGERDTESKQAEIVKNIALIYTNRGENDKALAAMEKARQANPDDLNLLISHANLYFQSGNKEKFKQLLQEATEKDPNNPELQFNLGVMSQESGDFDSAKKYYDRAIELDPTYINAEINMAAMILDQEKALIEEMNSLGSSPADNKRYDELKLQRTKIYKSAIPYLESVMKVDPDNIDAAKTLMNIYSATGDTEKYKAMKAKVDALIGN</sequence>
<evidence type="ECO:0000313" key="4">
    <source>
        <dbReference type="Proteomes" id="UP000263268"/>
    </source>
</evidence>
<dbReference type="InterPro" id="IPR011990">
    <property type="entry name" value="TPR-like_helical_dom_sf"/>
</dbReference>
<keyword evidence="2" id="KW-0732">Signal</keyword>
<dbReference type="PROSITE" id="PS50005">
    <property type="entry name" value="TPR"/>
    <property type="match status" value="2"/>
</dbReference>